<sequence length="231" mass="23674">MWVQAATTMSIYQAVSNVAADSVPATSPAPPLLKADTSDAADPAQLTALASATDAGNQLNLADLVSQLLQAYINYVEQLYAPIIDFLQDPVGNGMQLITDFLTNPSQALVAWGPFLFAVAYQAFSWVGASLTYPQLILDPLLGTILRVVIGVGEQLLVQVPAAAAAGDLAGGAGVRGASRVPGGLAGGGCGFERDRSGRRAGCLGSGECRHCARCTGGSGGGDLCRGRLRP</sequence>
<evidence type="ECO:0008006" key="3">
    <source>
        <dbReference type="Google" id="ProtNLM"/>
    </source>
</evidence>
<accession>A0A7G1IRS6</accession>
<reference evidence="1 2" key="1">
    <citation type="submission" date="2020-07" db="EMBL/GenBank/DDBJ databases">
        <title>Mycobacterium kansasii (former subtype) with zoonotic potential isolated from diseased indoor pet cat, Japan.</title>
        <authorList>
            <person name="Fukano H."/>
            <person name="Terazono T."/>
            <person name="Hoshino Y."/>
        </authorList>
    </citation>
    <scope>NUCLEOTIDE SEQUENCE [LARGE SCALE GENOMIC DNA]</scope>
    <source>
        <strain evidence="1 2">Kuro-I</strain>
    </source>
</reference>
<dbReference type="EMBL" id="AP023343">
    <property type="protein sequence ID" value="BCI92413.1"/>
    <property type="molecule type" value="Genomic_DNA"/>
</dbReference>
<name>A0A7G1IRS6_MYCKA</name>
<organism evidence="1 2">
    <name type="scientific">Mycobacterium kansasii</name>
    <dbReference type="NCBI Taxonomy" id="1768"/>
    <lineage>
        <taxon>Bacteria</taxon>
        <taxon>Bacillati</taxon>
        <taxon>Actinomycetota</taxon>
        <taxon>Actinomycetes</taxon>
        <taxon>Mycobacteriales</taxon>
        <taxon>Mycobacteriaceae</taxon>
        <taxon>Mycobacterium</taxon>
    </lineage>
</organism>
<evidence type="ECO:0000313" key="1">
    <source>
        <dbReference type="EMBL" id="BCI92413.1"/>
    </source>
</evidence>
<dbReference type="Proteomes" id="UP000516380">
    <property type="component" value="Chromosome"/>
</dbReference>
<protein>
    <recommendedName>
        <fullName evidence="3">PPE family protein</fullName>
    </recommendedName>
</protein>
<proteinExistence type="predicted"/>
<dbReference type="AlphaFoldDB" id="A0A7G1IRS6"/>
<gene>
    <name evidence="1" type="ORF">NIIDMKKI_76190</name>
</gene>
<evidence type="ECO:0000313" key="2">
    <source>
        <dbReference type="Proteomes" id="UP000516380"/>
    </source>
</evidence>
<keyword evidence="2" id="KW-1185">Reference proteome</keyword>